<feature type="region of interest" description="Disordered" evidence="4">
    <location>
        <begin position="1"/>
        <end position="24"/>
    </location>
</feature>
<keyword evidence="6" id="KW-1185">Reference proteome</keyword>
<keyword evidence="2" id="KW-0689">Ribosomal protein</keyword>
<dbReference type="InterPro" id="IPR022309">
    <property type="entry name" value="Ribosomal_Se8/biogenesis_NSA2"/>
</dbReference>
<name>A0AAW0I2K4_MYOGA</name>
<organism evidence="5 6">
    <name type="scientific">Myodes glareolus</name>
    <name type="common">Bank vole</name>
    <name type="synonym">Clethrionomys glareolus</name>
    <dbReference type="NCBI Taxonomy" id="447135"/>
    <lineage>
        <taxon>Eukaryota</taxon>
        <taxon>Metazoa</taxon>
        <taxon>Chordata</taxon>
        <taxon>Craniata</taxon>
        <taxon>Vertebrata</taxon>
        <taxon>Euteleostomi</taxon>
        <taxon>Mammalia</taxon>
        <taxon>Eutheria</taxon>
        <taxon>Euarchontoglires</taxon>
        <taxon>Glires</taxon>
        <taxon>Rodentia</taxon>
        <taxon>Myomorpha</taxon>
        <taxon>Muroidea</taxon>
        <taxon>Cricetidae</taxon>
        <taxon>Arvicolinae</taxon>
        <taxon>Myodes</taxon>
    </lineage>
</organism>
<evidence type="ECO:0000256" key="2">
    <source>
        <dbReference type="ARBA" id="ARBA00022980"/>
    </source>
</evidence>
<dbReference type="GO" id="GO:0003735">
    <property type="term" value="F:structural constituent of ribosome"/>
    <property type="evidence" value="ECO:0007669"/>
    <property type="project" value="InterPro"/>
</dbReference>
<keyword evidence="3" id="KW-0687">Ribonucleoprotein</keyword>
<dbReference type="Pfam" id="PF01201">
    <property type="entry name" value="Ribosomal_S8e"/>
    <property type="match status" value="1"/>
</dbReference>
<accession>A0AAW0I2K4</accession>
<evidence type="ECO:0000256" key="3">
    <source>
        <dbReference type="ARBA" id="ARBA00023274"/>
    </source>
</evidence>
<evidence type="ECO:0000256" key="1">
    <source>
        <dbReference type="ARBA" id="ARBA00005257"/>
    </source>
</evidence>
<evidence type="ECO:0000313" key="5">
    <source>
        <dbReference type="EMBL" id="KAK7808745.1"/>
    </source>
</evidence>
<gene>
    <name evidence="5" type="ORF">U0070_024551</name>
</gene>
<evidence type="ECO:0000313" key="6">
    <source>
        <dbReference type="Proteomes" id="UP001488838"/>
    </source>
</evidence>
<evidence type="ECO:0000256" key="4">
    <source>
        <dbReference type="SAM" id="MobiDB-lite"/>
    </source>
</evidence>
<dbReference type="Proteomes" id="UP001488838">
    <property type="component" value="Unassembled WGS sequence"/>
</dbReference>
<dbReference type="InterPro" id="IPR001047">
    <property type="entry name" value="Ribosomal_eS8"/>
</dbReference>
<feature type="compositionally biased region" description="Basic residues" evidence="4">
    <location>
        <begin position="10"/>
        <end position="24"/>
    </location>
</feature>
<dbReference type="GO" id="GO:0005840">
    <property type="term" value="C:ribosome"/>
    <property type="evidence" value="ECO:0007669"/>
    <property type="project" value="UniProtKB-KW"/>
</dbReference>
<dbReference type="PANTHER" id="PTHR10394">
    <property type="entry name" value="40S RIBOSOMAL PROTEIN S8"/>
    <property type="match status" value="1"/>
</dbReference>
<dbReference type="GO" id="GO:1990904">
    <property type="term" value="C:ribonucleoprotein complex"/>
    <property type="evidence" value="ECO:0007669"/>
    <property type="project" value="UniProtKB-KW"/>
</dbReference>
<dbReference type="Gene3D" id="3.10.290.70">
    <property type="match status" value="1"/>
</dbReference>
<dbReference type="GO" id="GO:0006412">
    <property type="term" value="P:translation"/>
    <property type="evidence" value="ECO:0007669"/>
    <property type="project" value="InterPro"/>
</dbReference>
<comment type="caution">
    <text evidence="5">The sequence shown here is derived from an EMBL/GenBank/DDBJ whole genome shotgun (WGS) entry which is preliminary data.</text>
</comment>
<proteinExistence type="inferred from homology"/>
<dbReference type="EMBL" id="JBBHLL010000231">
    <property type="protein sequence ID" value="KAK7808745.1"/>
    <property type="molecule type" value="Genomic_DNA"/>
</dbReference>
<sequence length="77" mass="9002">MGISWDNWYKHSKTRGKRKPYHKKQKYELGRPGLTLRLALVASTRIIDVIYNASNNELVRTKNLVKICIVLIDNTPY</sequence>
<comment type="similarity">
    <text evidence="1">Belongs to the eukaryotic ribosomal protein eS8 family.</text>
</comment>
<reference evidence="5 6" key="1">
    <citation type="journal article" date="2023" name="bioRxiv">
        <title>Conserved and derived expression patterns and positive selection on dental genes reveal complex evolutionary context of ever-growing rodent molars.</title>
        <authorList>
            <person name="Calamari Z.T."/>
            <person name="Song A."/>
            <person name="Cohen E."/>
            <person name="Akter M."/>
            <person name="Roy R.D."/>
            <person name="Hallikas O."/>
            <person name="Christensen M.M."/>
            <person name="Li P."/>
            <person name="Marangoni P."/>
            <person name="Jernvall J."/>
            <person name="Klein O.D."/>
        </authorList>
    </citation>
    <scope>NUCLEOTIDE SEQUENCE [LARGE SCALE GENOMIC DNA]</scope>
    <source>
        <strain evidence="5">V071</strain>
    </source>
</reference>
<protein>
    <submittedName>
        <fullName evidence="5">Uncharacterized protein</fullName>
    </submittedName>
</protein>
<dbReference type="AlphaFoldDB" id="A0AAW0I2K4"/>